<keyword evidence="4" id="KW-0418">Kinase</keyword>
<dbReference type="PANTHER" id="PTHR35603:SF2">
    <property type="entry name" value="OUTER MEMBRANE LIPOPROTEIN"/>
    <property type="match status" value="1"/>
</dbReference>
<evidence type="ECO:0000313" key="4">
    <source>
        <dbReference type="EMBL" id="PCJ42709.1"/>
    </source>
</evidence>
<accession>A0A2A5CFR2</accession>
<keyword evidence="4" id="KW-0808">Transferase</keyword>
<dbReference type="PANTHER" id="PTHR35603">
    <property type="match status" value="1"/>
</dbReference>
<name>A0A2A5CFR2_9GAMM</name>
<comment type="subcellular location">
    <subcellularLocation>
        <location evidence="1">Membrane</location>
    </subcellularLocation>
</comment>
<comment type="caution">
    <text evidence="4">The sequence shown here is derived from an EMBL/GenBank/DDBJ whole genome shotgun (WGS) entry which is preliminary data.</text>
</comment>
<dbReference type="InterPro" id="IPR051407">
    <property type="entry name" value="Bact_OM_lipoprot/Surf_antigen"/>
</dbReference>
<dbReference type="GO" id="GO:0016301">
    <property type="term" value="F:kinase activity"/>
    <property type="evidence" value="ECO:0007669"/>
    <property type="project" value="UniProtKB-KW"/>
</dbReference>
<dbReference type="AlphaFoldDB" id="A0A2A5CFR2"/>
<evidence type="ECO:0000259" key="3">
    <source>
        <dbReference type="Pfam" id="PF05433"/>
    </source>
</evidence>
<dbReference type="EMBL" id="NVWI01000002">
    <property type="protein sequence ID" value="PCJ42709.1"/>
    <property type="molecule type" value="Genomic_DNA"/>
</dbReference>
<evidence type="ECO:0000256" key="2">
    <source>
        <dbReference type="ARBA" id="ARBA00023136"/>
    </source>
</evidence>
<dbReference type="Pfam" id="PF05433">
    <property type="entry name" value="Rick_17kDa_Anti"/>
    <property type="match status" value="1"/>
</dbReference>
<sequence>MLILTLLIFQGIKEIADFFTNEKGIAMKVLNNIRTGILTALLGAGLASVTYGSTSYYEADVLQSTAIYRMMETSTPRQECWLEEEVVRGSRSQYRSRTPNILGAVIGGAIGNAVGHNKSNRRVGTVVGAILGASVARDISYSNRSREVRYETVERCETVYESYLEDRLVGYDVLYSYNNREYTVRTQRDPGATIRIRVNIEPVL</sequence>
<reference evidence="5" key="1">
    <citation type="submission" date="2017-08" db="EMBL/GenBank/DDBJ databases">
        <title>A dynamic microbial community with high functional redundancy inhabits the cold, oxic subseafloor aquifer.</title>
        <authorList>
            <person name="Tully B.J."/>
            <person name="Wheat C.G."/>
            <person name="Glazer B.T."/>
            <person name="Huber J.A."/>
        </authorList>
    </citation>
    <scope>NUCLEOTIDE SEQUENCE [LARGE SCALE GENOMIC DNA]</scope>
</reference>
<proteinExistence type="predicted"/>
<evidence type="ECO:0000256" key="1">
    <source>
        <dbReference type="ARBA" id="ARBA00004370"/>
    </source>
</evidence>
<dbReference type="Proteomes" id="UP000228987">
    <property type="component" value="Unassembled WGS sequence"/>
</dbReference>
<keyword evidence="2" id="KW-0472">Membrane</keyword>
<protein>
    <submittedName>
        <fullName evidence="4">Histidine kinase</fullName>
    </submittedName>
</protein>
<dbReference type="InterPro" id="IPR008816">
    <property type="entry name" value="Gly_zipper_2TM_dom"/>
</dbReference>
<organism evidence="4 5">
    <name type="scientific">SAR86 cluster bacterium</name>
    <dbReference type="NCBI Taxonomy" id="2030880"/>
    <lineage>
        <taxon>Bacteria</taxon>
        <taxon>Pseudomonadati</taxon>
        <taxon>Pseudomonadota</taxon>
        <taxon>Gammaproteobacteria</taxon>
        <taxon>SAR86 cluster</taxon>
    </lineage>
</organism>
<dbReference type="GO" id="GO:0019867">
    <property type="term" value="C:outer membrane"/>
    <property type="evidence" value="ECO:0007669"/>
    <property type="project" value="InterPro"/>
</dbReference>
<gene>
    <name evidence="4" type="ORF">COA71_04180</name>
</gene>
<feature type="domain" description="Glycine zipper 2TM" evidence="3">
    <location>
        <begin position="101"/>
        <end position="139"/>
    </location>
</feature>
<evidence type="ECO:0000313" key="5">
    <source>
        <dbReference type="Proteomes" id="UP000228987"/>
    </source>
</evidence>